<feature type="transmembrane region" description="Helical" evidence="1">
    <location>
        <begin position="12"/>
        <end position="34"/>
    </location>
</feature>
<comment type="caution">
    <text evidence="2">The sequence shown here is derived from an EMBL/GenBank/DDBJ whole genome shotgun (WGS) entry which is preliminary data.</text>
</comment>
<keyword evidence="1" id="KW-0472">Membrane</keyword>
<gene>
    <name evidence="2" type="ORF">J2Z76_002897</name>
</gene>
<accession>A0ABS4GH56</accession>
<keyword evidence="1" id="KW-0812">Transmembrane</keyword>
<feature type="transmembrane region" description="Helical" evidence="1">
    <location>
        <begin position="134"/>
        <end position="153"/>
    </location>
</feature>
<organism evidence="2 3">
    <name type="scientific">Sedimentibacter acidaminivorans</name>
    <dbReference type="NCBI Taxonomy" id="913099"/>
    <lineage>
        <taxon>Bacteria</taxon>
        <taxon>Bacillati</taxon>
        <taxon>Bacillota</taxon>
        <taxon>Tissierellia</taxon>
        <taxon>Sedimentibacter</taxon>
    </lineage>
</organism>
<sequence length="253" mass="29212">MWTREELKSRAKAVLAINYWKSFLISIVIVIASINGDEINYKVNEHRASSRGFLRHAIDEITNYSLDNREFFIIIIGLVLATLAFRILIGFSLEIGGRKYFVQSARYMDSKNCFNFAFTGPNYSYIVGTMIRKAIYNALWTLLLIIPGIIKYYEYRMVPYILADNPIIGSKDAIKLSMDMTEGHKFDIFILDLSFIGWFLLGALALGVGILFVYPYVFATEAELYLVLRNNAIENKYDNYEKIVFDYDINNIE</sequence>
<evidence type="ECO:0000313" key="2">
    <source>
        <dbReference type="EMBL" id="MBP1927025.1"/>
    </source>
</evidence>
<feature type="transmembrane region" description="Helical" evidence="1">
    <location>
        <begin position="195"/>
        <end position="219"/>
    </location>
</feature>
<dbReference type="RefSeq" id="WP_209512740.1">
    <property type="nucleotide sequence ID" value="NZ_JAGGKS010000009.1"/>
</dbReference>
<dbReference type="Proteomes" id="UP001519342">
    <property type="component" value="Unassembled WGS sequence"/>
</dbReference>
<dbReference type="EMBL" id="JAGGKS010000009">
    <property type="protein sequence ID" value="MBP1927025.1"/>
    <property type="molecule type" value="Genomic_DNA"/>
</dbReference>
<protein>
    <submittedName>
        <fullName evidence="2">Membrane protein</fullName>
    </submittedName>
</protein>
<reference evidence="2 3" key="1">
    <citation type="submission" date="2021-03" db="EMBL/GenBank/DDBJ databases">
        <title>Genomic Encyclopedia of Type Strains, Phase IV (KMG-IV): sequencing the most valuable type-strain genomes for metagenomic binning, comparative biology and taxonomic classification.</title>
        <authorList>
            <person name="Goeker M."/>
        </authorList>
    </citation>
    <scope>NUCLEOTIDE SEQUENCE [LARGE SCALE GENOMIC DNA]</scope>
    <source>
        <strain evidence="2 3">DSM 24004</strain>
    </source>
</reference>
<dbReference type="PANTHER" id="PTHR40076:SF1">
    <property type="entry name" value="MEMBRANE PROTEIN"/>
    <property type="match status" value="1"/>
</dbReference>
<dbReference type="Pfam" id="PF06161">
    <property type="entry name" value="DUF975"/>
    <property type="match status" value="1"/>
</dbReference>
<feature type="transmembrane region" description="Helical" evidence="1">
    <location>
        <begin position="71"/>
        <end position="89"/>
    </location>
</feature>
<evidence type="ECO:0000256" key="1">
    <source>
        <dbReference type="SAM" id="Phobius"/>
    </source>
</evidence>
<keyword evidence="3" id="KW-1185">Reference proteome</keyword>
<dbReference type="PANTHER" id="PTHR40076">
    <property type="entry name" value="MEMBRANE PROTEIN-RELATED"/>
    <property type="match status" value="1"/>
</dbReference>
<dbReference type="InterPro" id="IPR010380">
    <property type="entry name" value="DUF975"/>
</dbReference>
<keyword evidence="1" id="KW-1133">Transmembrane helix</keyword>
<name>A0ABS4GH56_9FIRM</name>
<evidence type="ECO:0000313" key="3">
    <source>
        <dbReference type="Proteomes" id="UP001519342"/>
    </source>
</evidence>
<proteinExistence type="predicted"/>